<evidence type="ECO:0000256" key="5">
    <source>
        <dbReference type="ARBA" id="ARBA00022692"/>
    </source>
</evidence>
<feature type="domain" description="Major facilitator superfamily (MFS) profile" evidence="9">
    <location>
        <begin position="1"/>
        <end position="377"/>
    </location>
</feature>
<feature type="transmembrane region" description="Helical" evidence="8">
    <location>
        <begin position="292"/>
        <end position="318"/>
    </location>
</feature>
<dbReference type="GO" id="GO:1990961">
    <property type="term" value="P:xenobiotic detoxification by transmembrane export across the plasma membrane"/>
    <property type="evidence" value="ECO:0007669"/>
    <property type="project" value="InterPro"/>
</dbReference>
<dbReference type="InterPro" id="IPR020846">
    <property type="entry name" value="MFS_dom"/>
</dbReference>
<reference evidence="10 11" key="1">
    <citation type="submission" date="2020-08" db="EMBL/GenBank/DDBJ databases">
        <title>Genomic Encyclopedia of Type Strains, Phase IV (KMG-V): Genome sequencing to study the core and pangenomes of soil and plant-associated prokaryotes.</title>
        <authorList>
            <person name="Whitman W."/>
        </authorList>
    </citation>
    <scope>NUCLEOTIDE SEQUENCE [LARGE SCALE GENOMIC DNA]</scope>
    <source>
        <strain evidence="10 11">SEMIA 4089</strain>
    </source>
</reference>
<evidence type="ECO:0000256" key="1">
    <source>
        <dbReference type="ARBA" id="ARBA00004651"/>
    </source>
</evidence>
<feature type="transmembrane region" description="Helical" evidence="8">
    <location>
        <begin position="237"/>
        <end position="255"/>
    </location>
</feature>
<feature type="transmembrane region" description="Helical" evidence="8">
    <location>
        <begin position="356"/>
        <end position="376"/>
    </location>
</feature>
<dbReference type="PANTHER" id="PTHR23502:SF132">
    <property type="entry name" value="POLYAMINE TRANSPORTER 2-RELATED"/>
    <property type="match status" value="1"/>
</dbReference>
<dbReference type="PROSITE" id="PS50850">
    <property type="entry name" value="MFS"/>
    <property type="match status" value="1"/>
</dbReference>
<evidence type="ECO:0000256" key="8">
    <source>
        <dbReference type="RuleBase" id="RU365088"/>
    </source>
</evidence>
<feature type="transmembrane region" description="Helical" evidence="8">
    <location>
        <begin position="150"/>
        <end position="172"/>
    </location>
</feature>
<protein>
    <recommendedName>
        <fullName evidence="8">Bcr/CflA family efflux transporter</fullName>
    </recommendedName>
</protein>
<keyword evidence="7 8" id="KW-0472">Membrane</keyword>
<evidence type="ECO:0000313" key="11">
    <source>
        <dbReference type="Proteomes" id="UP000540909"/>
    </source>
</evidence>
<proteinExistence type="inferred from homology"/>
<evidence type="ECO:0000256" key="2">
    <source>
        <dbReference type="ARBA" id="ARBA00006236"/>
    </source>
</evidence>
<feature type="transmembrane region" description="Helical" evidence="8">
    <location>
        <begin position="330"/>
        <end position="350"/>
    </location>
</feature>
<comment type="similarity">
    <text evidence="2 8">Belongs to the major facilitator superfamily. Bcr/CmlA family.</text>
</comment>
<dbReference type="CDD" id="cd17320">
    <property type="entry name" value="MFS_MdfA_MDR_like"/>
    <property type="match status" value="1"/>
</dbReference>
<keyword evidence="4" id="KW-1003">Cell membrane</keyword>
<gene>
    <name evidence="10" type="ORF">GGD57_003455</name>
</gene>
<sequence length="386" mass="39759">MLAALGTFAPLSTDMYLAGFPELAQGFGTSVGEVQLSLSLFLLGLAIGQLFYGPVIDGWGRKLPLVSGVAFFAAISLSIVFAPNIETFLVLRFLQAVGGCAGMVVGRAIISDLYDKQEAATLLSSVMAIQALAPIVAPVIGGYVTATAGWHSIFALLAGIGFVCLLAVILTIPESLPSSARQRESLSQTLTNYGQLLANRSFLLPAIVGGLSFAVGFAFVSGSSFIYMTLYGVSAEVYGWLFALNAVGIIVGAILNGAMLRRINSRCATTISLATCLAAASVLFLFGSDMPLVLLMGLFFMCSLTLPITGANTVALALAASGNHRGGGSAIVGVMQFVCAGLAATAVGLFNDGSMTAVTGTMLAGALISLMVWSFAKRGLTSKGDD</sequence>
<name>A0A7W6R544_9HYPH</name>
<feature type="transmembrane region" description="Helical" evidence="8">
    <location>
        <begin position="267"/>
        <end position="286"/>
    </location>
</feature>
<dbReference type="InterPro" id="IPR036259">
    <property type="entry name" value="MFS_trans_sf"/>
</dbReference>
<feature type="transmembrane region" description="Helical" evidence="8">
    <location>
        <begin position="63"/>
        <end position="83"/>
    </location>
</feature>
<feature type="transmembrane region" description="Helical" evidence="8">
    <location>
        <begin position="202"/>
        <end position="231"/>
    </location>
</feature>
<evidence type="ECO:0000313" key="10">
    <source>
        <dbReference type="EMBL" id="MBB4236859.1"/>
    </source>
</evidence>
<dbReference type="AlphaFoldDB" id="A0A7W6R544"/>
<evidence type="ECO:0000256" key="7">
    <source>
        <dbReference type="ARBA" id="ARBA00023136"/>
    </source>
</evidence>
<keyword evidence="8" id="KW-0997">Cell inner membrane</keyword>
<dbReference type="Pfam" id="PF07690">
    <property type="entry name" value="MFS_1"/>
    <property type="match status" value="1"/>
</dbReference>
<evidence type="ECO:0000259" key="9">
    <source>
        <dbReference type="PROSITE" id="PS50850"/>
    </source>
</evidence>
<feature type="transmembrane region" description="Helical" evidence="8">
    <location>
        <begin position="122"/>
        <end position="144"/>
    </location>
</feature>
<dbReference type="GO" id="GO:0005886">
    <property type="term" value="C:plasma membrane"/>
    <property type="evidence" value="ECO:0007669"/>
    <property type="project" value="UniProtKB-SubCell"/>
</dbReference>
<feature type="transmembrane region" description="Helical" evidence="8">
    <location>
        <begin position="36"/>
        <end position="56"/>
    </location>
</feature>
<evidence type="ECO:0000256" key="4">
    <source>
        <dbReference type="ARBA" id="ARBA00022475"/>
    </source>
</evidence>
<dbReference type="PANTHER" id="PTHR23502">
    <property type="entry name" value="MAJOR FACILITATOR SUPERFAMILY"/>
    <property type="match status" value="1"/>
</dbReference>
<keyword evidence="6 8" id="KW-1133">Transmembrane helix</keyword>
<dbReference type="SUPFAM" id="SSF103473">
    <property type="entry name" value="MFS general substrate transporter"/>
    <property type="match status" value="1"/>
</dbReference>
<feature type="transmembrane region" description="Helical" evidence="8">
    <location>
        <begin position="89"/>
        <end position="110"/>
    </location>
</feature>
<keyword evidence="5 8" id="KW-0812">Transmembrane</keyword>
<dbReference type="EMBL" id="JACIFY010000012">
    <property type="protein sequence ID" value="MBB4236859.1"/>
    <property type="molecule type" value="Genomic_DNA"/>
</dbReference>
<keyword evidence="3 8" id="KW-0813">Transport</keyword>
<dbReference type="InterPro" id="IPR004812">
    <property type="entry name" value="Efflux_drug-R_Bcr/CmlA"/>
</dbReference>
<comment type="subcellular location">
    <subcellularLocation>
        <location evidence="8">Cell inner membrane</location>
        <topology evidence="8">Multi-pass membrane protein</topology>
    </subcellularLocation>
    <subcellularLocation>
        <location evidence="1">Cell membrane</location>
        <topology evidence="1">Multi-pass membrane protein</topology>
    </subcellularLocation>
</comment>
<organism evidence="10 11">
    <name type="scientific">Rhizobium esperanzae</name>
    <dbReference type="NCBI Taxonomy" id="1967781"/>
    <lineage>
        <taxon>Bacteria</taxon>
        <taxon>Pseudomonadati</taxon>
        <taxon>Pseudomonadota</taxon>
        <taxon>Alphaproteobacteria</taxon>
        <taxon>Hyphomicrobiales</taxon>
        <taxon>Rhizobiaceae</taxon>
        <taxon>Rhizobium/Agrobacterium group</taxon>
        <taxon>Rhizobium</taxon>
    </lineage>
</organism>
<dbReference type="Gene3D" id="1.20.1720.10">
    <property type="entry name" value="Multidrug resistance protein D"/>
    <property type="match status" value="1"/>
</dbReference>
<evidence type="ECO:0000256" key="3">
    <source>
        <dbReference type="ARBA" id="ARBA00022448"/>
    </source>
</evidence>
<dbReference type="Proteomes" id="UP000540909">
    <property type="component" value="Unassembled WGS sequence"/>
</dbReference>
<evidence type="ECO:0000256" key="6">
    <source>
        <dbReference type="ARBA" id="ARBA00022989"/>
    </source>
</evidence>
<comment type="caution">
    <text evidence="10">The sequence shown here is derived from an EMBL/GenBank/DDBJ whole genome shotgun (WGS) entry which is preliminary data.</text>
</comment>
<dbReference type="InterPro" id="IPR011701">
    <property type="entry name" value="MFS"/>
</dbReference>
<comment type="caution">
    <text evidence="8">Lacks conserved residue(s) required for the propagation of feature annotation.</text>
</comment>
<accession>A0A7W6R544</accession>
<dbReference type="NCBIfam" id="TIGR00710">
    <property type="entry name" value="efflux_Bcr_CflA"/>
    <property type="match status" value="1"/>
</dbReference>
<dbReference type="GO" id="GO:0042910">
    <property type="term" value="F:xenobiotic transmembrane transporter activity"/>
    <property type="evidence" value="ECO:0007669"/>
    <property type="project" value="InterPro"/>
</dbReference>